<evidence type="ECO:0008006" key="4">
    <source>
        <dbReference type="Google" id="ProtNLM"/>
    </source>
</evidence>
<evidence type="ECO:0000256" key="1">
    <source>
        <dbReference type="SAM" id="Phobius"/>
    </source>
</evidence>
<name>A0A917Y184_9BACI</name>
<accession>A0A917Y184</accession>
<keyword evidence="3" id="KW-1185">Reference proteome</keyword>
<gene>
    <name evidence="2" type="ORF">GCM10007971_26680</name>
</gene>
<keyword evidence="1" id="KW-0472">Membrane</keyword>
<reference evidence="2" key="1">
    <citation type="journal article" date="2014" name="Int. J. Syst. Evol. Microbiol.">
        <title>Complete genome sequence of Corynebacterium casei LMG S-19264T (=DSM 44701T), isolated from a smear-ripened cheese.</title>
        <authorList>
            <consortium name="US DOE Joint Genome Institute (JGI-PGF)"/>
            <person name="Walter F."/>
            <person name="Albersmeier A."/>
            <person name="Kalinowski J."/>
            <person name="Ruckert C."/>
        </authorList>
    </citation>
    <scope>NUCLEOTIDE SEQUENCE</scope>
    <source>
        <strain evidence="2">JCM 17251</strain>
    </source>
</reference>
<proteinExistence type="predicted"/>
<evidence type="ECO:0000313" key="2">
    <source>
        <dbReference type="EMBL" id="GGN61540.1"/>
    </source>
</evidence>
<keyword evidence="1" id="KW-0812">Transmembrane</keyword>
<dbReference type="Proteomes" id="UP000624041">
    <property type="component" value="Unassembled WGS sequence"/>
</dbReference>
<sequence>MKELYRMVKRWDIIIVIALVILSFLPFVIFTFIQTKYADGESVSVAVISVDNEEVQRVTLTGNEGVEVFDILSSDSNYNTVEVVDEEIRVKSANCPDQIDVHQGFISKPGETIVCLPHRMIIEIQTMSDEPVSDIIISS</sequence>
<dbReference type="CDD" id="cd09911">
    <property type="entry name" value="Lin0431_like"/>
    <property type="match status" value="1"/>
</dbReference>
<feature type="transmembrane region" description="Helical" evidence="1">
    <location>
        <begin position="12"/>
        <end position="33"/>
    </location>
</feature>
<dbReference type="RefSeq" id="WP_188858112.1">
    <property type="nucleotide sequence ID" value="NZ_BMOS01000020.1"/>
</dbReference>
<keyword evidence="1" id="KW-1133">Transmembrane helix</keyword>
<reference evidence="2" key="2">
    <citation type="submission" date="2020-09" db="EMBL/GenBank/DDBJ databases">
        <authorList>
            <person name="Sun Q."/>
            <person name="Ohkuma M."/>
        </authorList>
    </citation>
    <scope>NUCLEOTIDE SEQUENCE</scope>
    <source>
        <strain evidence="2">JCM 17251</strain>
    </source>
</reference>
<organism evidence="2 3">
    <name type="scientific">Oceanobacillus indicireducens</name>
    <dbReference type="NCBI Taxonomy" id="1004261"/>
    <lineage>
        <taxon>Bacteria</taxon>
        <taxon>Bacillati</taxon>
        <taxon>Bacillota</taxon>
        <taxon>Bacilli</taxon>
        <taxon>Bacillales</taxon>
        <taxon>Bacillaceae</taxon>
        <taxon>Oceanobacillus</taxon>
    </lineage>
</organism>
<dbReference type="InterPro" id="IPR038690">
    <property type="entry name" value="NusG_2_sf"/>
</dbReference>
<comment type="caution">
    <text evidence="2">The sequence shown here is derived from an EMBL/GenBank/DDBJ whole genome shotgun (WGS) entry which is preliminary data.</text>
</comment>
<evidence type="ECO:0000313" key="3">
    <source>
        <dbReference type="Proteomes" id="UP000624041"/>
    </source>
</evidence>
<dbReference type="Pfam" id="PF07009">
    <property type="entry name" value="NusG_II"/>
    <property type="match status" value="1"/>
</dbReference>
<dbReference type="EMBL" id="BMOS01000020">
    <property type="protein sequence ID" value="GGN61540.1"/>
    <property type="molecule type" value="Genomic_DNA"/>
</dbReference>
<dbReference type="AlphaFoldDB" id="A0A917Y184"/>
<dbReference type="Gene3D" id="2.60.320.10">
    <property type="entry name" value="N-utilization substance G protein NusG, insert domain"/>
    <property type="match status" value="1"/>
</dbReference>
<protein>
    <recommendedName>
        <fullName evidence="4">NusG domain II-containing protein</fullName>
    </recommendedName>
</protein>